<accession>A0A165QZC1</accession>
<dbReference type="Proteomes" id="UP000076727">
    <property type="component" value="Unassembled WGS sequence"/>
</dbReference>
<reference evidence="1 2" key="1">
    <citation type="journal article" date="2016" name="Mol. Biol. Evol.">
        <title>Comparative Genomics of Early-Diverging Mushroom-Forming Fungi Provides Insights into the Origins of Lignocellulose Decay Capabilities.</title>
        <authorList>
            <person name="Nagy L.G."/>
            <person name="Riley R."/>
            <person name="Tritt A."/>
            <person name="Adam C."/>
            <person name="Daum C."/>
            <person name="Floudas D."/>
            <person name="Sun H."/>
            <person name="Yadav J.S."/>
            <person name="Pangilinan J."/>
            <person name="Larsson K.H."/>
            <person name="Matsuura K."/>
            <person name="Barry K."/>
            <person name="Labutti K."/>
            <person name="Kuo R."/>
            <person name="Ohm R.A."/>
            <person name="Bhattacharya S.S."/>
            <person name="Shirouzu T."/>
            <person name="Yoshinaga Y."/>
            <person name="Martin F.M."/>
            <person name="Grigoriev I.V."/>
            <person name="Hibbett D.S."/>
        </authorList>
    </citation>
    <scope>NUCLEOTIDE SEQUENCE [LARGE SCALE GENOMIC DNA]</scope>
    <source>
        <strain evidence="1 2">L-15889</strain>
    </source>
</reference>
<sequence>MGRCGRVFVIFGRSCACYASGLLLRHTDSAHDGRVTTWFGTTRLINGRPLFGRPVTRDPPSRFPHMVPPPSPTSECPAAARAGFVAKQRICKGLTCDPFHGVDALNVPWPAMCYLHSLGVSVHPQDSEANWPLRVVRLCLGRGPTRYYTSCNVITCFRSLLQVEAVCISRPVNG</sequence>
<dbReference type="AlphaFoldDB" id="A0A165QZC1"/>
<dbReference type="EMBL" id="KV429053">
    <property type="protein sequence ID" value="KZT70114.1"/>
    <property type="molecule type" value="Genomic_DNA"/>
</dbReference>
<name>A0A165QZC1_9APHY</name>
<keyword evidence="2" id="KW-1185">Reference proteome</keyword>
<gene>
    <name evidence="1" type="ORF">DAEQUDRAFT_224876</name>
</gene>
<organism evidence="1 2">
    <name type="scientific">Daedalea quercina L-15889</name>
    <dbReference type="NCBI Taxonomy" id="1314783"/>
    <lineage>
        <taxon>Eukaryota</taxon>
        <taxon>Fungi</taxon>
        <taxon>Dikarya</taxon>
        <taxon>Basidiomycota</taxon>
        <taxon>Agaricomycotina</taxon>
        <taxon>Agaricomycetes</taxon>
        <taxon>Polyporales</taxon>
        <taxon>Fomitopsis</taxon>
    </lineage>
</organism>
<evidence type="ECO:0000313" key="2">
    <source>
        <dbReference type="Proteomes" id="UP000076727"/>
    </source>
</evidence>
<protein>
    <submittedName>
        <fullName evidence="1">Uncharacterized protein</fullName>
    </submittedName>
</protein>
<evidence type="ECO:0000313" key="1">
    <source>
        <dbReference type="EMBL" id="KZT70114.1"/>
    </source>
</evidence>
<proteinExistence type="predicted"/>